<protein>
    <recommendedName>
        <fullName evidence="1">DUF6873 domain-containing protein</fullName>
    </recommendedName>
</protein>
<evidence type="ECO:0000313" key="2">
    <source>
        <dbReference type="EMBL" id="EGC82719.1"/>
    </source>
</evidence>
<feature type="domain" description="DUF6873" evidence="1">
    <location>
        <begin position="3"/>
        <end position="222"/>
    </location>
</feature>
<dbReference type="STRING" id="879305.HMPREF9290_0032"/>
<keyword evidence="3" id="KW-1185">Reference proteome</keyword>
<dbReference type="InterPro" id="IPR049238">
    <property type="entry name" value="DUF6873"/>
</dbReference>
<name>F0GTV0_9FIRM</name>
<dbReference type="EMBL" id="AEXM01000008">
    <property type="protein sequence ID" value="EGC82719.1"/>
    <property type="molecule type" value="Genomic_DNA"/>
</dbReference>
<comment type="caution">
    <text evidence="2">The sequence shown here is derived from an EMBL/GenBank/DDBJ whole genome shotgun (WGS) entry which is preliminary data.</text>
</comment>
<reference evidence="2 3" key="1">
    <citation type="submission" date="2011-01" db="EMBL/GenBank/DDBJ databases">
        <authorList>
            <person name="Durkin A.S."/>
            <person name="Madupu R."/>
            <person name="Torralba M."/>
            <person name="Gillis M."/>
            <person name="Methe B."/>
            <person name="Sutton G."/>
            <person name="Nelson K.E."/>
        </authorList>
    </citation>
    <scope>NUCLEOTIDE SEQUENCE [LARGE SCALE GENOMIC DNA]</scope>
    <source>
        <strain evidence="2 3">ACS-065-V-Col13</strain>
    </source>
</reference>
<dbReference type="AlphaFoldDB" id="F0GTV0"/>
<dbReference type="Pfam" id="PF21778">
    <property type="entry name" value="DUF6873"/>
    <property type="match status" value="1"/>
</dbReference>
<accession>F0GTV0</accession>
<evidence type="ECO:0000259" key="1">
    <source>
        <dbReference type="Pfam" id="PF21778"/>
    </source>
</evidence>
<gene>
    <name evidence="2" type="ORF">HMPREF9290_0032</name>
</gene>
<dbReference type="RefSeq" id="WP_004833992.1">
    <property type="nucleotide sequence ID" value="NZ_AEXM01000008.1"/>
</dbReference>
<organism evidence="2 3">
    <name type="scientific">Anaerococcus prevotii ACS-065-V-Col13</name>
    <dbReference type="NCBI Taxonomy" id="879305"/>
    <lineage>
        <taxon>Bacteria</taxon>
        <taxon>Bacillati</taxon>
        <taxon>Bacillota</taxon>
        <taxon>Tissierellia</taxon>
        <taxon>Tissierellales</taxon>
        <taxon>Peptoniphilaceae</taxon>
        <taxon>Anaerococcus</taxon>
    </lineage>
</organism>
<evidence type="ECO:0000313" key="3">
    <source>
        <dbReference type="Proteomes" id="UP000005286"/>
    </source>
</evidence>
<dbReference type="eggNOG" id="ENOG502ZBQJ">
    <property type="taxonomic scope" value="Bacteria"/>
</dbReference>
<proteinExistence type="predicted"/>
<sequence length="225" mass="25990">MLVISFKASDKLVTFLEEKNISFIKTTKNPNLDPRISDHPDLSIFPLDKDNIVVASGVYDYYKENLPHKNIIRGEKVSRKYPQDAIYNIVKFKDYYIHNDHTEKTVEKYFKDNKISHLPVKQGYTKCSTIVLKESILTADYGIYKALKDKVRVILLSEDIIKLDGFDKGFIGGTCGLIEDKLIFTGDIRKHKSYDLIKKECERENIDIIYPETELVDLGSFININ</sequence>
<dbReference type="Proteomes" id="UP000005286">
    <property type="component" value="Unassembled WGS sequence"/>
</dbReference>
<dbReference type="PATRIC" id="fig|879305.3.peg.230"/>